<dbReference type="Pfam" id="PF21047">
    <property type="entry name" value="HEAT_Maestro"/>
    <property type="match status" value="1"/>
</dbReference>
<evidence type="ECO:0000313" key="2">
    <source>
        <dbReference type="EMBL" id="EHB03813.1"/>
    </source>
</evidence>
<sequence length="329" mass="35963">MRPVLGVQDRVQLVSTCVHSVFSLPSVQAMQEQDQAKAEAIQTLYHQTLEALQTLLNALFIEDPTPAGLKSILQPLGPWMNSGKAHERARAVHSSVLNHMLLSLPFYEFGDFLGPQQVKDLLLAAVEGLSGGMEALGKDSGETMRLPSEVTLSSVLRWYHLRTLAVIPEIMQGIHVQLSHIQEPRAREVALLPVSFLARSFMTEVVVALLKCPLPLNSSGAEMWRQLILPKPSCGAAGDLLDLLLSTLKEKPVTKEGQASTAPLAAASGLCELLSINSFARCVRCIYPQLLLALLIQVHYHIGLKLPGHRVPHKDTKNQAQPPAFVPVQ</sequence>
<organism evidence="2 3">
    <name type="scientific">Heterocephalus glaber</name>
    <name type="common">Naked mole rat</name>
    <dbReference type="NCBI Taxonomy" id="10181"/>
    <lineage>
        <taxon>Eukaryota</taxon>
        <taxon>Metazoa</taxon>
        <taxon>Chordata</taxon>
        <taxon>Craniata</taxon>
        <taxon>Vertebrata</taxon>
        <taxon>Euteleostomi</taxon>
        <taxon>Mammalia</taxon>
        <taxon>Eutheria</taxon>
        <taxon>Euarchontoglires</taxon>
        <taxon>Glires</taxon>
        <taxon>Rodentia</taxon>
        <taxon>Hystricomorpha</taxon>
        <taxon>Bathyergidae</taxon>
        <taxon>Heterocephalus</taxon>
    </lineage>
</organism>
<dbReference type="Proteomes" id="UP000006813">
    <property type="component" value="Unassembled WGS sequence"/>
</dbReference>
<dbReference type="InterPro" id="IPR045206">
    <property type="entry name" value="Maestro_heat-like_prot"/>
</dbReference>
<evidence type="ECO:0000313" key="3">
    <source>
        <dbReference type="Proteomes" id="UP000006813"/>
    </source>
</evidence>
<reference evidence="2 3" key="1">
    <citation type="journal article" date="2011" name="Nature">
        <title>Genome sequencing reveals insights into physiology and longevity of the naked mole rat.</title>
        <authorList>
            <person name="Kim E.B."/>
            <person name="Fang X."/>
            <person name="Fushan A.A."/>
            <person name="Huang Z."/>
            <person name="Lobanov A.V."/>
            <person name="Han L."/>
            <person name="Marino S.M."/>
            <person name="Sun X."/>
            <person name="Turanov A.A."/>
            <person name="Yang P."/>
            <person name="Yim S.H."/>
            <person name="Zhao X."/>
            <person name="Kasaikina M.V."/>
            <person name="Stoletzki N."/>
            <person name="Peng C."/>
            <person name="Polak P."/>
            <person name="Xiong Z."/>
            <person name="Kiezun A."/>
            <person name="Zhu Y."/>
            <person name="Chen Y."/>
            <person name="Kryukov G.V."/>
            <person name="Zhang Q."/>
            <person name="Peshkin L."/>
            <person name="Yang L."/>
            <person name="Bronson R.T."/>
            <person name="Buffenstein R."/>
            <person name="Wang B."/>
            <person name="Han C."/>
            <person name="Li Q."/>
            <person name="Chen L."/>
            <person name="Zhao W."/>
            <person name="Sunyaev S.R."/>
            <person name="Park T.J."/>
            <person name="Zhang G."/>
            <person name="Wang J."/>
            <person name="Gladyshev V.N."/>
        </authorList>
    </citation>
    <scope>NUCLEOTIDE SEQUENCE [LARGE SCALE GENOMIC DNA]</scope>
</reference>
<feature type="domain" description="Maestro-like HEAT-repeats" evidence="1">
    <location>
        <begin position="21"/>
        <end position="233"/>
    </location>
</feature>
<accession>G5B3F2</accession>
<name>G5B3F2_HETGA</name>
<dbReference type="GO" id="GO:0005737">
    <property type="term" value="C:cytoplasm"/>
    <property type="evidence" value="ECO:0007669"/>
    <property type="project" value="TreeGrafter"/>
</dbReference>
<dbReference type="PANTHER" id="PTHR23120">
    <property type="entry name" value="MAESTRO-RELATED HEAT DOMAIN-CONTAINING"/>
    <property type="match status" value="1"/>
</dbReference>
<proteinExistence type="predicted"/>
<dbReference type="InterPro" id="IPR048465">
    <property type="entry name" value="Maestro-like_HEAT"/>
</dbReference>
<evidence type="ECO:0000259" key="1">
    <source>
        <dbReference type="Pfam" id="PF21047"/>
    </source>
</evidence>
<gene>
    <name evidence="2" type="ORF">GW7_14371</name>
</gene>
<protein>
    <recommendedName>
        <fullName evidence="1">Maestro-like HEAT-repeats domain-containing protein</fullName>
    </recommendedName>
</protein>
<dbReference type="PANTHER" id="PTHR23120:SF17">
    <property type="entry name" value="MAESTRO HEAT-LIKE REPEAT-CONTAINING PROTEIN FAMILY MEMBER 7"/>
    <property type="match status" value="1"/>
</dbReference>
<dbReference type="AlphaFoldDB" id="G5B3F2"/>
<dbReference type="InParanoid" id="G5B3F2"/>
<dbReference type="EMBL" id="JH168181">
    <property type="protein sequence ID" value="EHB03813.1"/>
    <property type="molecule type" value="Genomic_DNA"/>
</dbReference>